<keyword evidence="3" id="KW-1185">Reference proteome</keyword>
<sequence>MSDDGPQVPIHCPDCETTTRAPLSELETRIERHNEAVHDGEDVARVDPGVAEQFQKLLVEDMGLLEDDA</sequence>
<protein>
    <recommendedName>
        <fullName evidence="1">DUF8149 domain-containing protein</fullName>
    </recommendedName>
</protein>
<dbReference type="EMBL" id="JBHUCZ010000001">
    <property type="protein sequence ID" value="MFD1566272.1"/>
    <property type="molecule type" value="Genomic_DNA"/>
</dbReference>
<dbReference type="InterPro" id="IPR058462">
    <property type="entry name" value="DUF8149"/>
</dbReference>
<dbReference type="AlphaFoldDB" id="A0ABD6BME0"/>
<evidence type="ECO:0000313" key="2">
    <source>
        <dbReference type="EMBL" id="MFD1566272.1"/>
    </source>
</evidence>
<reference evidence="2 3" key="1">
    <citation type="journal article" date="2019" name="Int. J. Syst. Evol. Microbiol.">
        <title>The Global Catalogue of Microorganisms (GCM) 10K type strain sequencing project: providing services to taxonomists for standard genome sequencing and annotation.</title>
        <authorList>
            <consortium name="The Broad Institute Genomics Platform"/>
            <consortium name="The Broad Institute Genome Sequencing Center for Infectious Disease"/>
            <person name="Wu L."/>
            <person name="Ma J."/>
        </authorList>
    </citation>
    <scope>NUCLEOTIDE SEQUENCE [LARGE SCALE GENOMIC DNA]</scope>
    <source>
        <strain evidence="2 3">CGMCC 1.12859</strain>
    </source>
</reference>
<evidence type="ECO:0000259" key="1">
    <source>
        <dbReference type="Pfam" id="PF26476"/>
    </source>
</evidence>
<accession>A0ABD6BME0</accession>
<dbReference type="Proteomes" id="UP001597139">
    <property type="component" value="Unassembled WGS sequence"/>
</dbReference>
<dbReference type="RefSeq" id="WP_267645543.1">
    <property type="nucleotide sequence ID" value="NZ_JANHGR010000001.1"/>
</dbReference>
<name>A0ABD6BME0_9EURY</name>
<organism evidence="2 3">
    <name type="scientific">Halolamina litorea</name>
    <dbReference type="NCBI Taxonomy" id="1515593"/>
    <lineage>
        <taxon>Archaea</taxon>
        <taxon>Methanobacteriati</taxon>
        <taxon>Methanobacteriota</taxon>
        <taxon>Stenosarchaea group</taxon>
        <taxon>Halobacteria</taxon>
        <taxon>Halobacteriales</taxon>
        <taxon>Haloferacaceae</taxon>
    </lineage>
</organism>
<dbReference type="Pfam" id="PF26476">
    <property type="entry name" value="DUF8149"/>
    <property type="match status" value="1"/>
</dbReference>
<feature type="domain" description="DUF8149" evidence="1">
    <location>
        <begin position="2"/>
        <end position="68"/>
    </location>
</feature>
<gene>
    <name evidence="2" type="ORF">ACFSAU_02100</name>
</gene>
<comment type="caution">
    <text evidence="2">The sequence shown here is derived from an EMBL/GenBank/DDBJ whole genome shotgun (WGS) entry which is preliminary data.</text>
</comment>
<proteinExistence type="predicted"/>
<evidence type="ECO:0000313" key="3">
    <source>
        <dbReference type="Proteomes" id="UP001597139"/>
    </source>
</evidence>